<evidence type="ECO:0000259" key="21">
    <source>
        <dbReference type="PROSITE" id="PS51183"/>
    </source>
</evidence>
<dbReference type="SMART" id="SM01014">
    <property type="entry name" value="ARID"/>
    <property type="match status" value="1"/>
</dbReference>
<dbReference type="SUPFAM" id="SSF51197">
    <property type="entry name" value="Clavaminate synthase-like"/>
    <property type="match status" value="1"/>
</dbReference>
<feature type="domain" description="JmjN" evidence="21">
    <location>
        <begin position="49"/>
        <end position="90"/>
    </location>
</feature>
<dbReference type="InterPro" id="IPR001965">
    <property type="entry name" value="Znf_PHD"/>
</dbReference>
<keyword evidence="6" id="KW-0677">Repeat</keyword>
<dbReference type="Pfam" id="PF02375">
    <property type="entry name" value="JmjN"/>
    <property type="match status" value="1"/>
</dbReference>
<dbReference type="GO" id="GO:0005654">
    <property type="term" value="C:nucleoplasm"/>
    <property type="evidence" value="ECO:0007669"/>
    <property type="project" value="UniProtKB-ARBA"/>
</dbReference>
<dbReference type="SMART" id="SM00545">
    <property type="entry name" value="JmjN"/>
    <property type="match status" value="1"/>
</dbReference>
<evidence type="ECO:0000256" key="18">
    <source>
        <dbReference type="SAM" id="MobiDB-lite"/>
    </source>
</evidence>
<evidence type="ECO:0000259" key="22">
    <source>
        <dbReference type="PROSITE" id="PS51184"/>
    </source>
</evidence>
<feature type="compositionally biased region" description="Acidic residues" evidence="18">
    <location>
        <begin position="1400"/>
        <end position="1429"/>
    </location>
</feature>
<dbReference type="CDD" id="cd16864">
    <property type="entry name" value="ARID_JARID"/>
    <property type="match status" value="1"/>
</dbReference>
<dbReference type="PROSITE" id="PS51184">
    <property type="entry name" value="JMJC"/>
    <property type="match status" value="1"/>
</dbReference>
<dbReference type="PANTHER" id="PTHR10694:SF33">
    <property type="entry name" value="LYSINE-SPECIFIC DEMETHYLASE 5"/>
    <property type="match status" value="1"/>
</dbReference>
<dbReference type="Pfam" id="PF00628">
    <property type="entry name" value="PHD"/>
    <property type="match status" value="3"/>
</dbReference>
<dbReference type="Gene3D" id="3.30.40.10">
    <property type="entry name" value="Zinc/RING finger domain, C3HC4 (zinc finger)"/>
    <property type="match status" value="3"/>
</dbReference>
<accession>A0A7M7G4J3</accession>
<feature type="domain" description="PHD-type" evidence="19">
    <location>
        <begin position="377"/>
        <end position="427"/>
    </location>
</feature>
<keyword evidence="8" id="KW-0862">Zinc</keyword>
<keyword evidence="24" id="KW-1185">Reference proteome</keyword>
<comment type="subcellular location">
    <subcellularLocation>
        <location evidence="2">Nucleus</location>
    </subcellularLocation>
</comment>
<dbReference type="InterPro" id="IPR011011">
    <property type="entry name" value="Znf_FYVE_PHD"/>
</dbReference>
<dbReference type="GO" id="GO:0000785">
    <property type="term" value="C:chromatin"/>
    <property type="evidence" value="ECO:0007669"/>
    <property type="project" value="TreeGrafter"/>
</dbReference>
<dbReference type="Gene3D" id="2.60.120.650">
    <property type="entry name" value="Cupin"/>
    <property type="match status" value="1"/>
</dbReference>
<dbReference type="InterPro" id="IPR004198">
    <property type="entry name" value="Znf_C5HC2"/>
</dbReference>
<feature type="compositionally biased region" description="Basic and acidic residues" evidence="18">
    <location>
        <begin position="1535"/>
        <end position="1566"/>
    </location>
</feature>
<dbReference type="Gene3D" id="1.10.150.60">
    <property type="entry name" value="ARID DNA-binding domain"/>
    <property type="match status" value="1"/>
</dbReference>
<feature type="compositionally biased region" description="Basic and acidic residues" evidence="18">
    <location>
        <begin position="214"/>
        <end position="229"/>
    </location>
</feature>
<evidence type="ECO:0000259" key="20">
    <source>
        <dbReference type="PROSITE" id="PS51011"/>
    </source>
</evidence>
<dbReference type="PANTHER" id="PTHR10694">
    <property type="entry name" value="LYSINE-SPECIFIC DEMETHYLASE"/>
    <property type="match status" value="1"/>
</dbReference>
<evidence type="ECO:0000313" key="23">
    <source>
        <dbReference type="EnsemblMetazoa" id="XP_001603951"/>
    </source>
</evidence>
<feature type="region of interest" description="Disordered" evidence="18">
    <location>
        <begin position="214"/>
        <end position="265"/>
    </location>
</feature>
<dbReference type="FunFam" id="2.60.120.650:FF:000028">
    <property type="entry name" value="Lysine-specific demethylase lid"/>
    <property type="match status" value="1"/>
</dbReference>
<dbReference type="InterPro" id="IPR047970">
    <property type="entry name" value="KDM5A_PHD2"/>
</dbReference>
<evidence type="ECO:0000256" key="4">
    <source>
        <dbReference type="ARBA" id="ARBA00012902"/>
    </source>
</evidence>
<dbReference type="InterPro" id="IPR003347">
    <property type="entry name" value="JmjC_dom"/>
</dbReference>
<proteinExistence type="inferred from homology"/>
<protein>
    <recommendedName>
        <fullName evidence="4">[histone H3]-trimethyl-L-lysine(4) demethylase</fullName>
        <ecNumber evidence="4">1.14.11.67</ecNumber>
    </recommendedName>
</protein>
<dbReference type="CDD" id="cd15605">
    <property type="entry name" value="PHD1_Lid_like"/>
    <property type="match status" value="1"/>
</dbReference>
<dbReference type="GO" id="GO:0006355">
    <property type="term" value="P:regulation of DNA-templated transcription"/>
    <property type="evidence" value="ECO:0007669"/>
    <property type="project" value="TreeGrafter"/>
</dbReference>
<dbReference type="PROSITE" id="PS01359">
    <property type="entry name" value="ZF_PHD_1"/>
    <property type="match status" value="2"/>
</dbReference>
<evidence type="ECO:0000256" key="3">
    <source>
        <dbReference type="ARBA" id="ARBA00006801"/>
    </source>
</evidence>
<keyword evidence="15" id="KW-0539">Nucleus</keyword>
<dbReference type="CTD" id="33837"/>
<evidence type="ECO:0000256" key="15">
    <source>
        <dbReference type="ARBA" id="ARBA00023242"/>
    </source>
</evidence>
<feature type="region of interest" description="Disordered" evidence="18">
    <location>
        <begin position="293"/>
        <end position="333"/>
    </location>
</feature>
<sequence length="1704" mass="193772">MVSKLQHGGNNRYQGAGTFTETLGASRRATDNSSMGQREDFEFRVPPEAPVFEPTSEEFLDPLGYIAKIRPVAEKSGICKIKPPPNWQPPFAVDVDKFKFVPRIQRLNELEAKTRIKLNFLDQIAKFWELQGSSLKIPLVERKALDLYSLHRIVTDEGGIETVTKERRWAKVANKLGYPSGRSVGSILKSHYERILYPFDVFKQGKTLADIKIEPDSDANEKKDRDYKPHGIISRQQIKPPQEKFSRRSKRFSGQDEKQNGCQSTIKQEDCKEEFDLDCKDNIKGKNIVDTKDNIKGKNVDSKDNVKGKGAAESTNGIKTRGAGAEKDKENSKELKKLQFYGPGPKMAGFNTKETKKPASNKTRGVKLVYEFDPLAKYICHNCGKGDNEENMLLCDGCDDSYHTFCLLPPLTEIPKGDWRCPKCVAEEVSKPMEAFGFEQAQREYTLQQFGEMADQFKSDYFNMPVHMVPTELVEKEFWRIVSSIDEDVTVEYGADLHTMDHGSGFPTKTSVNLFTCDQEYAESAWNLNNLPVLQGSVLGHINADISGMKVPWMYVGMCFATFCWHNEDHWSYSINYLHWGEPKTWYGVPGSEAEKFERSMKSAAPELFHSQPDLLHQLVTIMNPNILTNEGVPVFRTDQHAGEFVVTFPRAYHAGFNQGYNFAEAVNFAPADWLQIGRDCIAHYSNLRRFCVFSHDELVCKMSLEPDNLDVGIATATYHDMLTMVEDEKKLRKNLLEWGVTEAEREAFELLPDDERQCEACKTTCFLSAVTCSCQKTQLVCLRHFRDLCDCAPEKHTLRYRYTLDELPIMLQKLKLKAESFDPWASKVKEAMDPKGEKIELSELKELLDEAEVKKFPESELLTALTTAVQDAEKCASVARQLLSNKQRTRTRQSVDAKFKLTVEELTLFYQEITNLCCELKEADGVKYILDQVLQFQKDAQELEAQQQADCDIEKLEKCIEYGDSICIELPQLFRLKQKLQQLQWLDEVKSLQEEPNSVTRQDLRRLIEEGTNVPSHTTVENALAQLQALMISLDNWEDKAKLYLQPSKNRQTIASVEELIAEADNIDAYLPGLSNLKDVLNKAKNWTKTVEDIQARDNFPYYDTLDELVRKGRTIPLHLDALPVLESTLAQAKIWKERTGRTFLRKNSHYTLMEALSPRIGVGLHAMKTRKNNKGEETIGAVYVCDTKLDDTNDSATVVAAFKLAEQREMEAMKNLREKNFNKMQADDSKFCVCRRPKFGQMLRCELCKDWFHTNCVPVPRTPYKGKQQNSRVSKFLCPCCLRSRRPRLETILSLLVSLQKISVRLPEGEALQCLTERAMNWQDRARQALSAEEVSSVLAKLSSLSQKLTEAAAREKTEKIISTELKKAANNPELHQRVQAIQSISGVHSDDSVISVPDEDERVDDDDDDDDDDSDNDVLTIDEDEPNNASFNSNEHAYSTASKFPSKSATGDDKDKAVTLSSSTTTRLEELMMEGDLLEVALDETEHIWRILSQTCTSSKSVRKYAPLDQSATASESKEVKKTPQSRGRKRKSDEVEMMKKFGRQRIDDKPAVKRKGLNKDPKPSTATTPVKRGPRKVKRKDSDEGPKRRTGNRKKTKQDTSDEEEDCAASECLRPNGREVDWVQCDGGCNGWFHMHCVGLDRTELAEEDDYICSNCNDGDVNSSSQQDYYSLHSPHAELSDEEDDMEENVQETVSLIRIY</sequence>
<feature type="domain" description="PHD-type" evidence="19">
    <location>
        <begin position="1231"/>
        <end position="1286"/>
    </location>
</feature>
<feature type="region of interest" description="Disordered" evidence="18">
    <location>
        <begin position="1502"/>
        <end position="1612"/>
    </location>
</feature>
<evidence type="ECO:0000313" key="24">
    <source>
        <dbReference type="Proteomes" id="UP000002358"/>
    </source>
</evidence>
<dbReference type="CDD" id="cd15610">
    <property type="entry name" value="PHD3_KDM5A_like"/>
    <property type="match status" value="1"/>
</dbReference>
<dbReference type="EnsemblMetazoa" id="XM_001603901">
    <property type="protein sequence ID" value="XP_001603951"/>
    <property type="gene ID" value="LOC100120294"/>
</dbReference>
<evidence type="ECO:0000256" key="9">
    <source>
        <dbReference type="ARBA" id="ARBA00022853"/>
    </source>
</evidence>
<dbReference type="FunCoup" id="A0A7M7G4J3">
    <property type="interactions" value="2001"/>
</dbReference>
<dbReference type="GO" id="GO:0008270">
    <property type="term" value="F:zinc ion binding"/>
    <property type="evidence" value="ECO:0007669"/>
    <property type="project" value="UniProtKB-KW"/>
</dbReference>
<dbReference type="Proteomes" id="UP000002358">
    <property type="component" value="Chromosome 3"/>
</dbReference>
<dbReference type="PROSITE" id="PS51011">
    <property type="entry name" value="ARID"/>
    <property type="match status" value="1"/>
</dbReference>
<dbReference type="OrthoDB" id="1678912at2759"/>
<dbReference type="SMART" id="SM00501">
    <property type="entry name" value="BRIGHT"/>
    <property type="match status" value="1"/>
</dbReference>
<keyword evidence="10" id="KW-0223">Dioxygenase</keyword>
<keyword evidence="14" id="KW-0804">Transcription</keyword>
<dbReference type="InterPro" id="IPR013637">
    <property type="entry name" value="Lys_sp_deMease-like_dom"/>
</dbReference>
<evidence type="ECO:0000256" key="5">
    <source>
        <dbReference type="ARBA" id="ARBA00022723"/>
    </source>
</evidence>
<comment type="catalytic activity">
    <reaction evidence="16">
        <text>N(6),N(6),N(6)-trimethyl-L-lysyl(4)-[histone H3] + 3 2-oxoglutarate + 3 O2 = L-lysyl(4)-[histone H3] + 3 formaldehyde + 3 succinate + 3 CO2</text>
        <dbReference type="Rhea" id="RHEA:60208"/>
        <dbReference type="Rhea" id="RHEA-COMP:15537"/>
        <dbReference type="Rhea" id="RHEA-COMP:15547"/>
        <dbReference type="ChEBI" id="CHEBI:15379"/>
        <dbReference type="ChEBI" id="CHEBI:16526"/>
        <dbReference type="ChEBI" id="CHEBI:16810"/>
        <dbReference type="ChEBI" id="CHEBI:16842"/>
        <dbReference type="ChEBI" id="CHEBI:29969"/>
        <dbReference type="ChEBI" id="CHEBI:30031"/>
        <dbReference type="ChEBI" id="CHEBI:61961"/>
        <dbReference type="EC" id="1.14.11.67"/>
    </reaction>
</comment>
<dbReference type="InterPro" id="IPR013083">
    <property type="entry name" value="Znf_RING/FYVE/PHD"/>
</dbReference>
<dbReference type="SMART" id="SM00249">
    <property type="entry name" value="PHD"/>
    <property type="match status" value="3"/>
</dbReference>
<dbReference type="GO" id="GO:0034647">
    <property type="term" value="F:histone H3K4me/H3K4me2/H3K4me3 demethylase activity"/>
    <property type="evidence" value="ECO:0007669"/>
    <property type="project" value="UniProtKB-EC"/>
</dbReference>
<dbReference type="FunFam" id="3.30.40.10:FF:000023">
    <property type="entry name" value="Lysine (K)-specific demethylase 5A"/>
    <property type="match status" value="1"/>
</dbReference>
<keyword evidence="5" id="KW-0479">Metal-binding</keyword>
<dbReference type="InterPro" id="IPR001606">
    <property type="entry name" value="ARID_dom"/>
</dbReference>
<evidence type="ECO:0000256" key="11">
    <source>
        <dbReference type="ARBA" id="ARBA00023002"/>
    </source>
</evidence>
<dbReference type="InterPro" id="IPR036431">
    <property type="entry name" value="ARID_dom_sf"/>
</dbReference>
<evidence type="ECO:0000256" key="10">
    <source>
        <dbReference type="ARBA" id="ARBA00022964"/>
    </source>
</evidence>
<feature type="compositionally biased region" description="Basic and acidic residues" evidence="18">
    <location>
        <begin position="324"/>
        <end position="333"/>
    </location>
</feature>
<dbReference type="Pfam" id="PF21323">
    <property type="entry name" value="KDM5_C-hel"/>
    <property type="match status" value="1"/>
</dbReference>
<dbReference type="InterPro" id="IPR019786">
    <property type="entry name" value="Zinc_finger_PHD-type_CS"/>
</dbReference>
<dbReference type="InParanoid" id="A0A7M7G4J3"/>
<feature type="compositionally biased region" description="Polar residues" evidence="18">
    <location>
        <begin position="1430"/>
        <end position="1452"/>
    </location>
</feature>
<dbReference type="Pfam" id="PF02928">
    <property type="entry name" value="zf-C5HC2"/>
    <property type="match status" value="1"/>
</dbReference>
<feature type="region of interest" description="Disordered" evidence="18">
    <location>
        <begin position="1"/>
        <end position="39"/>
    </location>
</feature>
<feature type="domain" description="JmjC" evidence="22">
    <location>
        <begin position="520"/>
        <end position="686"/>
    </location>
</feature>
<dbReference type="KEGG" id="nvi:100120294"/>
<dbReference type="PROSITE" id="PS50016">
    <property type="entry name" value="ZF_PHD_2"/>
    <property type="match status" value="2"/>
</dbReference>
<evidence type="ECO:0000256" key="6">
    <source>
        <dbReference type="ARBA" id="ARBA00022737"/>
    </source>
</evidence>
<dbReference type="InterPro" id="IPR048615">
    <property type="entry name" value="KDM5_C-hel"/>
</dbReference>
<evidence type="ECO:0000256" key="2">
    <source>
        <dbReference type="ARBA" id="ARBA00004123"/>
    </source>
</evidence>
<evidence type="ECO:0000256" key="1">
    <source>
        <dbReference type="ARBA" id="ARBA00001954"/>
    </source>
</evidence>
<keyword evidence="12" id="KW-0408">Iron</keyword>
<keyword evidence="9" id="KW-0156">Chromatin regulator</keyword>
<dbReference type="InterPro" id="IPR003349">
    <property type="entry name" value="JmjN"/>
</dbReference>
<evidence type="ECO:0000256" key="8">
    <source>
        <dbReference type="ARBA" id="ARBA00022833"/>
    </source>
</evidence>
<evidence type="ECO:0000256" key="12">
    <source>
        <dbReference type="ARBA" id="ARBA00023004"/>
    </source>
</evidence>
<evidence type="ECO:0000256" key="14">
    <source>
        <dbReference type="ARBA" id="ARBA00023163"/>
    </source>
</evidence>
<keyword evidence="11" id="KW-0560">Oxidoreductase</keyword>
<evidence type="ECO:0000256" key="17">
    <source>
        <dbReference type="PROSITE-ProRule" id="PRU00146"/>
    </source>
</evidence>
<dbReference type="EC" id="1.14.11.67" evidence="4"/>
<dbReference type="Pfam" id="PF02373">
    <property type="entry name" value="JmjC"/>
    <property type="match status" value="1"/>
</dbReference>
<dbReference type="SUPFAM" id="SSF46774">
    <property type="entry name" value="ARID-like"/>
    <property type="match status" value="1"/>
</dbReference>
<dbReference type="Pfam" id="PF08429">
    <property type="entry name" value="PLU-1"/>
    <property type="match status" value="1"/>
</dbReference>
<feature type="compositionally biased region" description="Basic and acidic residues" evidence="18">
    <location>
        <begin position="293"/>
        <end position="307"/>
    </location>
</feature>
<comment type="cofactor">
    <cofactor evidence="1">
        <name>Fe(2+)</name>
        <dbReference type="ChEBI" id="CHEBI:29033"/>
    </cofactor>
</comment>
<dbReference type="SMART" id="SM00558">
    <property type="entry name" value="JmjC"/>
    <property type="match status" value="1"/>
</dbReference>
<dbReference type="RefSeq" id="XP_001603951.2">
    <property type="nucleotide sequence ID" value="XM_001603901.6"/>
</dbReference>
<dbReference type="GeneID" id="100120294"/>
<evidence type="ECO:0000256" key="13">
    <source>
        <dbReference type="ARBA" id="ARBA00023015"/>
    </source>
</evidence>
<dbReference type="GO" id="GO:0003677">
    <property type="term" value="F:DNA binding"/>
    <property type="evidence" value="ECO:0007669"/>
    <property type="project" value="InterPro"/>
</dbReference>
<evidence type="ECO:0000256" key="7">
    <source>
        <dbReference type="ARBA" id="ARBA00022771"/>
    </source>
</evidence>
<dbReference type="SMR" id="A0A7M7G4J3"/>
<evidence type="ECO:0000259" key="19">
    <source>
        <dbReference type="PROSITE" id="PS50016"/>
    </source>
</evidence>
<keyword evidence="7 17" id="KW-0863">Zinc-finger</keyword>
<feature type="domain" description="ARID" evidence="20">
    <location>
        <begin position="114"/>
        <end position="204"/>
    </location>
</feature>
<keyword evidence="13" id="KW-0805">Transcription regulation</keyword>
<feature type="region of interest" description="Disordered" evidence="18">
    <location>
        <begin position="1391"/>
        <end position="1464"/>
    </location>
</feature>
<dbReference type="PROSITE" id="PS51183">
    <property type="entry name" value="JMJN"/>
    <property type="match status" value="1"/>
</dbReference>
<evidence type="ECO:0000256" key="16">
    <source>
        <dbReference type="ARBA" id="ARBA00048734"/>
    </source>
</evidence>
<dbReference type="CDD" id="cd15606">
    <property type="entry name" value="PHD2_KDM5A"/>
    <property type="match status" value="1"/>
</dbReference>
<comment type="similarity">
    <text evidence="3">Belongs to the JARID1 histone demethylase family.</text>
</comment>
<organism evidence="23 24">
    <name type="scientific">Nasonia vitripennis</name>
    <name type="common">Parasitic wasp</name>
    <dbReference type="NCBI Taxonomy" id="7425"/>
    <lineage>
        <taxon>Eukaryota</taxon>
        <taxon>Metazoa</taxon>
        <taxon>Ecdysozoa</taxon>
        <taxon>Arthropoda</taxon>
        <taxon>Hexapoda</taxon>
        <taxon>Insecta</taxon>
        <taxon>Pterygota</taxon>
        <taxon>Neoptera</taxon>
        <taxon>Endopterygota</taxon>
        <taxon>Hymenoptera</taxon>
        <taxon>Apocrita</taxon>
        <taxon>Proctotrupomorpha</taxon>
        <taxon>Chalcidoidea</taxon>
        <taxon>Pteromalidae</taxon>
        <taxon>Pteromalinae</taxon>
        <taxon>Nasonia</taxon>
    </lineage>
</organism>
<dbReference type="SUPFAM" id="SSF57903">
    <property type="entry name" value="FYVE/PHD zinc finger"/>
    <property type="match status" value="3"/>
</dbReference>
<dbReference type="Pfam" id="PF01388">
    <property type="entry name" value="ARID"/>
    <property type="match status" value="1"/>
</dbReference>
<reference evidence="23" key="1">
    <citation type="submission" date="2021-01" db="UniProtKB">
        <authorList>
            <consortium name="EnsemblMetazoa"/>
        </authorList>
    </citation>
    <scope>IDENTIFICATION</scope>
</reference>
<dbReference type="InterPro" id="IPR019787">
    <property type="entry name" value="Znf_PHD-finger"/>
</dbReference>
<dbReference type="FunFam" id="1.10.150.60:FF:000001">
    <property type="entry name" value="Putative lysine-specific demethylase 5b"/>
    <property type="match status" value="1"/>
</dbReference>
<feature type="compositionally biased region" description="Polar residues" evidence="18">
    <location>
        <begin position="8"/>
        <end position="23"/>
    </location>
</feature>
<name>A0A7M7G4J3_NASVI</name>